<accession>A0AAD1HYL5</accession>
<gene>
    <name evidence="1" type="ORF">MTER_31950</name>
</gene>
<evidence type="ECO:0000313" key="2">
    <source>
        <dbReference type="Proteomes" id="UP000467636"/>
    </source>
</evidence>
<dbReference type="Proteomes" id="UP000467636">
    <property type="component" value="Chromosome"/>
</dbReference>
<evidence type="ECO:0000313" key="1">
    <source>
        <dbReference type="EMBL" id="BBX23784.1"/>
    </source>
</evidence>
<sequence>MSDSEAARQCFLVEWYQPDLVDSVVDAAIDRLAGAAAAVQATLLVALTSPTDETMFGVITAESADAVVTACRTAGWHVDRITAGVRARLGAAGG</sequence>
<proteinExistence type="predicted"/>
<organism evidence="1 2">
    <name type="scientific">Mycolicibacter terrae</name>
    <dbReference type="NCBI Taxonomy" id="1788"/>
    <lineage>
        <taxon>Bacteria</taxon>
        <taxon>Bacillati</taxon>
        <taxon>Actinomycetota</taxon>
        <taxon>Actinomycetes</taxon>
        <taxon>Mycobacteriales</taxon>
        <taxon>Mycobacteriaceae</taxon>
        <taxon>Mycolicibacter</taxon>
    </lineage>
</organism>
<keyword evidence="2" id="KW-1185">Reference proteome</keyword>
<dbReference type="AlphaFoldDB" id="A0AAD1HYL5"/>
<dbReference type="RefSeq" id="WP_085262612.1">
    <property type="nucleotide sequence ID" value="NZ_AP022564.1"/>
</dbReference>
<reference evidence="1 2" key="1">
    <citation type="journal article" date="2019" name="Emerg. Microbes Infect.">
        <title>Comprehensive subspecies identification of 175 nontuberculous mycobacteria species based on 7547 genomic profiles.</title>
        <authorList>
            <person name="Matsumoto Y."/>
            <person name="Kinjo T."/>
            <person name="Motooka D."/>
            <person name="Nabeya D."/>
            <person name="Jung N."/>
            <person name="Uechi K."/>
            <person name="Horii T."/>
            <person name="Iida T."/>
            <person name="Fujita J."/>
            <person name="Nakamura S."/>
        </authorList>
    </citation>
    <scope>NUCLEOTIDE SEQUENCE [LARGE SCALE GENOMIC DNA]</scope>
    <source>
        <strain evidence="1 2">JCM 12143</strain>
    </source>
</reference>
<dbReference type="EMBL" id="AP022564">
    <property type="protein sequence ID" value="BBX23784.1"/>
    <property type="molecule type" value="Genomic_DNA"/>
</dbReference>
<name>A0AAD1HYL5_9MYCO</name>
<protein>
    <submittedName>
        <fullName evidence="1">Uncharacterized protein</fullName>
    </submittedName>
</protein>